<keyword evidence="2" id="KW-1133">Transmembrane helix</keyword>
<dbReference type="InterPro" id="IPR016047">
    <property type="entry name" value="M23ase_b-sheet_dom"/>
</dbReference>
<feature type="region of interest" description="Disordered" evidence="1">
    <location>
        <begin position="57"/>
        <end position="82"/>
    </location>
</feature>
<evidence type="ECO:0000313" key="4">
    <source>
        <dbReference type="EMBL" id="VAX25174.1"/>
    </source>
</evidence>
<dbReference type="InterPro" id="IPR018392">
    <property type="entry name" value="LysM"/>
</dbReference>
<dbReference type="PANTHER" id="PTHR21666:SF270">
    <property type="entry name" value="MUREIN HYDROLASE ACTIVATOR ENVC"/>
    <property type="match status" value="1"/>
</dbReference>
<dbReference type="CDD" id="cd12797">
    <property type="entry name" value="M23_peptidase"/>
    <property type="match status" value="1"/>
</dbReference>
<dbReference type="CDD" id="cd00118">
    <property type="entry name" value="LysM"/>
    <property type="match status" value="1"/>
</dbReference>
<dbReference type="InterPro" id="IPR036779">
    <property type="entry name" value="LysM_dom_sf"/>
</dbReference>
<dbReference type="Gene3D" id="3.10.350.10">
    <property type="entry name" value="LysM domain"/>
    <property type="match status" value="1"/>
</dbReference>
<reference evidence="4" key="1">
    <citation type="submission" date="2018-06" db="EMBL/GenBank/DDBJ databases">
        <authorList>
            <person name="Zhirakovskaya E."/>
        </authorList>
    </citation>
    <scope>NUCLEOTIDE SEQUENCE</scope>
</reference>
<dbReference type="GO" id="GO:0004222">
    <property type="term" value="F:metalloendopeptidase activity"/>
    <property type="evidence" value="ECO:0007669"/>
    <property type="project" value="TreeGrafter"/>
</dbReference>
<dbReference type="Gene3D" id="2.70.70.10">
    <property type="entry name" value="Glucose Permease (Domain IIA)"/>
    <property type="match status" value="1"/>
</dbReference>
<dbReference type="SUPFAM" id="SSF51261">
    <property type="entry name" value="Duplicated hybrid motif"/>
    <property type="match status" value="1"/>
</dbReference>
<feature type="transmembrane region" description="Helical" evidence="2">
    <location>
        <begin position="21"/>
        <end position="42"/>
    </location>
</feature>
<dbReference type="EMBL" id="UOGB01000320">
    <property type="protein sequence ID" value="VAX25174.1"/>
    <property type="molecule type" value="Genomic_DNA"/>
</dbReference>
<evidence type="ECO:0000259" key="3">
    <source>
        <dbReference type="PROSITE" id="PS51782"/>
    </source>
</evidence>
<protein>
    <submittedName>
        <fullName evidence="4">Membrane proteins related to metalloendopeptidases</fullName>
    </submittedName>
</protein>
<dbReference type="PANTHER" id="PTHR21666">
    <property type="entry name" value="PEPTIDASE-RELATED"/>
    <property type="match status" value="1"/>
</dbReference>
<evidence type="ECO:0000256" key="2">
    <source>
        <dbReference type="SAM" id="Phobius"/>
    </source>
</evidence>
<organism evidence="4">
    <name type="scientific">hydrothermal vent metagenome</name>
    <dbReference type="NCBI Taxonomy" id="652676"/>
    <lineage>
        <taxon>unclassified sequences</taxon>
        <taxon>metagenomes</taxon>
        <taxon>ecological metagenomes</taxon>
    </lineage>
</organism>
<proteinExistence type="predicted"/>
<name>A0A3B1CMF5_9ZZZZ</name>
<keyword evidence="2" id="KW-0472">Membrane</keyword>
<dbReference type="InterPro" id="IPR050570">
    <property type="entry name" value="Cell_wall_metabolism_enzyme"/>
</dbReference>
<feature type="compositionally biased region" description="Basic residues" evidence="1">
    <location>
        <begin position="71"/>
        <end position="82"/>
    </location>
</feature>
<accession>A0A3B1CMF5</accession>
<dbReference type="Pfam" id="PF01476">
    <property type="entry name" value="LysM"/>
    <property type="match status" value="1"/>
</dbReference>
<dbReference type="InterPro" id="IPR011055">
    <property type="entry name" value="Dup_hybrid_motif"/>
</dbReference>
<dbReference type="AlphaFoldDB" id="A0A3B1CMF5"/>
<gene>
    <name evidence="4" type="ORF">MNBD_NITROSPINAE03-1191</name>
</gene>
<evidence type="ECO:0000256" key="1">
    <source>
        <dbReference type="SAM" id="MobiDB-lite"/>
    </source>
</evidence>
<dbReference type="SMART" id="SM00257">
    <property type="entry name" value="LysM"/>
    <property type="match status" value="1"/>
</dbReference>
<dbReference type="Pfam" id="PF01551">
    <property type="entry name" value="Peptidase_M23"/>
    <property type="match status" value="1"/>
</dbReference>
<sequence>MRSSSEFPKIKPRSGDVISGGVFNYFAPAVLLAVSIVMASFITGGCASKESISKRVYKADHSARSGSRSAKSSRKASGKRSLKRYHVLKRGETLYRVARRYGVSVSELKRINKIRDDRDVKIGTRIYLPKKKNVRKTSRPRRNRKTSAYTPRTRVRFIWPVKKPDISSRFGIRSSKKHDGIDIRAPRGTPIYAAARGKILFSGKGPSGYGNMIIIKHDKRTISIYAHNRRNLVREGEFVKQGHKIATVGRTGRATGYHVHFEIRVNRKPVNPEKYLGKRR</sequence>
<dbReference type="PROSITE" id="PS51782">
    <property type="entry name" value="LYSM"/>
    <property type="match status" value="1"/>
</dbReference>
<feature type="domain" description="LysM" evidence="3">
    <location>
        <begin position="84"/>
        <end position="128"/>
    </location>
</feature>
<keyword evidence="2" id="KW-0812">Transmembrane</keyword>